<evidence type="ECO:0000313" key="1">
    <source>
        <dbReference type="EMBL" id="AOP32555.1"/>
    </source>
</evidence>
<gene>
    <name evidence="1" type="ORF">A0128_00875</name>
</gene>
<protein>
    <submittedName>
        <fullName evidence="1">Uncharacterized protein</fullName>
    </submittedName>
</protein>
<keyword evidence="2" id="KW-1185">Reference proteome</keyword>
<name>A0A1D7USK7_9LEPT</name>
<dbReference type="RefSeq" id="WP_069605805.1">
    <property type="nucleotide sequence ID" value="NZ_CP015217.1"/>
</dbReference>
<dbReference type="OrthoDB" id="340663at2"/>
<sequence length="59" mass="6674">MKTEACAECKQNISLSQTDLCKDCLRDKFKELIPMIDTIRTLHPTFSRFSSPKEPKGAA</sequence>
<evidence type="ECO:0000313" key="2">
    <source>
        <dbReference type="Proteomes" id="UP000094197"/>
    </source>
</evidence>
<dbReference type="AlphaFoldDB" id="A0A1D7USK7"/>
<dbReference type="KEGG" id="laj:A0128_00875"/>
<proteinExistence type="predicted"/>
<accession>A0A1D7USK7</accession>
<dbReference type="EMBL" id="CP015217">
    <property type="protein sequence ID" value="AOP32555.1"/>
    <property type="molecule type" value="Genomic_DNA"/>
</dbReference>
<dbReference type="Proteomes" id="UP000094197">
    <property type="component" value="Chromosome 1"/>
</dbReference>
<reference evidence="1 2" key="1">
    <citation type="submission" date="2016-04" db="EMBL/GenBank/DDBJ databases">
        <title>Complete genome seqeunce of Leptospira alstonii serovar Room22.</title>
        <authorList>
            <person name="Nally J.E."/>
            <person name="Bayles D.O."/>
            <person name="Hurley D."/>
            <person name="Fanning S."/>
            <person name="McMahon B.J."/>
            <person name="Arent Z."/>
        </authorList>
    </citation>
    <scope>NUCLEOTIDE SEQUENCE [LARGE SCALE GENOMIC DNA]</scope>
    <source>
        <strain evidence="1 2">GWTS #1</strain>
    </source>
</reference>
<organism evidence="1 2">
    <name type="scientific">Leptospira tipperaryensis</name>
    <dbReference type="NCBI Taxonomy" id="2564040"/>
    <lineage>
        <taxon>Bacteria</taxon>
        <taxon>Pseudomonadati</taxon>
        <taxon>Spirochaetota</taxon>
        <taxon>Spirochaetia</taxon>
        <taxon>Leptospirales</taxon>
        <taxon>Leptospiraceae</taxon>
        <taxon>Leptospira</taxon>
    </lineage>
</organism>